<protein>
    <submittedName>
        <fullName evidence="2">11950_t:CDS:1</fullName>
    </submittedName>
</protein>
<accession>A0A9N9HBM7</accession>
<evidence type="ECO:0000313" key="3">
    <source>
        <dbReference type="Proteomes" id="UP000789706"/>
    </source>
</evidence>
<dbReference type="OrthoDB" id="10576514at2759"/>
<reference evidence="2" key="1">
    <citation type="submission" date="2021-06" db="EMBL/GenBank/DDBJ databases">
        <authorList>
            <person name="Kallberg Y."/>
            <person name="Tangrot J."/>
            <person name="Rosling A."/>
        </authorList>
    </citation>
    <scope>NUCLEOTIDE SEQUENCE</scope>
    <source>
        <strain evidence="2">AZ414A</strain>
    </source>
</reference>
<dbReference type="AlphaFoldDB" id="A0A9N9HBM7"/>
<feature type="non-terminal residue" evidence="2">
    <location>
        <position position="1"/>
    </location>
</feature>
<proteinExistence type="predicted"/>
<keyword evidence="1" id="KW-0812">Transmembrane</keyword>
<evidence type="ECO:0000313" key="2">
    <source>
        <dbReference type="EMBL" id="CAG8661683.1"/>
    </source>
</evidence>
<dbReference type="EMBL" id="CAJVPK010008565">
    <property type="protein sequence ID" value="CAG8661683.1"/>
    <property type="molecule type" value="Genomic_DNA"/>
</dbReference>
<keyword evidence="3" id="KW-1185">Reference proteome</keyword>
<evidence type="ECO:0000256" key="1">
    <source>
        <dbReference type="SAM" id="Phobius"/>
    </source>
</evidence>
<gene>
    <name evidence="2" type="ORF">DEBURN_LOCUS11779</name>
</gene>
<organism evidence="2 3">
    <name type="scientific">Diversispora eburnea</name>
    <dbReference type="NCBI Taxonomy" id="1213867"/>
    <lineage>
        <taxon>Eukaryota</taxon>
        <taxon>Fungi</taxon>
        <taxon>Fungi incertae sedis</taxon>
        <taxon>Mucoromycota</taxon>
        <taxon>Glomeromycotina</taxon>
        <taxon>Glomeromycetes</taxon>
        <taxon>Diversisporales</taxon>
        <taxon>Diversisporaceae</taxon>
        <taxon>Diversispora</taxon>
    </lineage>
</organism>
<dbReference type="Proteomes" id="UP000789706">
    <property type="component" value="Unassembled WGS sequence"/>
</dbReference>
<comment type="caution">
    <text evidence="2">The sequence shown here is derived from an EMBL/GenBank/DDBJ whole genome shotgun (WGS) entry which is preliminary data.</text>
</comment>
<feature type="non-terminal residue" evidence="2">
    <location>
        <position position="96"/>
    </location>
</feature>
<keyword evidence="1" id="KW-0472">Membrane</keyword>
<sequence>LEVLSARATSYLFLWRGFDSVGTILLLLWRGFGPDGTSLLLLWRGFGPVGTVLLLLWRGFGPVGTVLSAVGGFTPVGICETFTEMDPCLLLKLTGD</sequence>
<keyword evidence="1" id="KW-1133">Transmembrane helix</keyword>
<name>A0A9N9HBM7_9GLOM</name>
<feature type="transmembrane region" description="Helical" evidence="1">
    <location>
        <begin position="12"/>
        <end position="29"/>
    </location>
</feature>